<evidence type="ECO:0000313" key="7">
    <source>
        <dbReference type="Proteomes" id="UP001144673"/>
    </source>
</evidence>
<organism evidence="6 7">
    <name type="scientific">Akanthomyces muscarius</name>
    <name type="common">Entomopathogenic fungus</name>
    <name type="synonym">Lecanicillium muscarium</name>
    <dbReference type="NCBI Taxonomy" id="2231603"/>
    <lineage>
        <taxon>Eukaryota</taxon>
        <taxon>Fungi</taxon>
        <taxon>Dikarya</taxon>
        <taxon>Ascomycota</taxon>
        <taxon>Pezizomycotina</taxon>
        <taxon>Sordariomycetes</taxon>
        <taxon>Hypocreomycetidae</taxon>
        <taxon>Hypocreales</taxon>
        <taxon>Cordycipitaceae</taxon>
        <taxon>Akanthomyces</taxon>
    </lineage>
</organism>
<keyword evidence="2" id="KW-0648">Protein biosynthesis</keyword>
<dbReference type="PANTHER" id="PTHR20982">
    <property type="entry name" value="RIBOSOME RECYCLING FACTOR"/>
    <property type="match status" value="1"/>
</dbReference>
<dbReference type="AlphaFoldDB" id="A0A9W8QN59"/>
<evidence type="ECO:0000259" key="5">
    <source>
        <dbReference type="Pfam" id="PF01765"/>
    </source>
</evidence>
<comment type="function">
    <text evidence="3">Necessary for protein synthesis in mitochondria. Functions as a ribosome recycling factor in mitochondria.</text>
</comment>
<accession>A0A9W8QN59</accession>
<feature type="region of interest" description="Disordered" evidence="4">
    <location>
        <begin position="1"/>
        <end position="92"/>
    </location>
</feature>
<dbReference type="GeneID" id="80893291"/>
<gene>
    <name evidence="6" type="ORF">LMH87_006132</name>
</gene>
<dbReference type="SUPFAM" id="SSF55194">
    <property type="entry name" value="Ribosome recycling factor, RRF"/>
    <property type="match status" value="1"/>
</dbReference>
<reference evidence="6" key="1">
    <citation type="journal article" date="2023" name="Access Microbiol">
        <title>De-novo genome assembly for Akanthomyces muscarius, a biocontrol agent of insect agricultural pests.</title>
        <authorList>
            <person name="Erdos Z."/>
            <person name="Studholme D.J."/>
            <person name="Raymond B."/>
            <person name="Sharma M."/>
        </authorList>
    </citation>
    <scope>NUCLEOTIDE SEQUENCE</scope>
    <source>
        <strain evidence="6">Ve6</strain>
    </source>
</reference>
<dbReference type="Gene3D" id="1.10.132.20">
    <property type="entry name" value="Ribosome-recycling factor"/>
    <property type="match status" value="1"/>
</dbReference>
<dbReference type="GO" id="GO:0005739">
    <property type="term" value="C:mitochondrion"/>
    <property type="evidence" value="ECO:0007669"/>
    <property type="project" value="TreeGrafter"/>
</dbReference>
<dbReference type="Proteomes" id="UP001144673">
    <property type="component" value="Chromosome 1"/>
</dbReference>
<feature type="compositionally biased region" description="Polar residues" evidence="4">
    <location>
        <begin position="57"/>
        <end position="68"/>
    </location>
</feature>
<dbReference type="GO" id="GO:0043023">
    <property type="term" value="F:ribosomal large subunit binding"/>
    <property type="evidence" value="ECO:0007669"/>
    <property type="project" value="TreeGrafter"/>
</dbReference>
<dbReference type="PANTHER" id="PTHR20982:SF3">
    <property type="entry name" value="MITOCHONDRIAL RIBOSOME RECYCLING FACTOR PSEUDO 1"/>
    <property type="match status" value="1"/>
</dbReference>
<evidence type="ECO:0000256" key="1">
    <source>
        <dbReference type="ARBA" id="ARBA00005912"/>
    </source>
</evidence>
<feature type="compositionally biased region" description="Low complexity" evidence="4">
    <location>
        <begin position="69"/>
        <end position="84"/>
    </location>
</feature>
<dbReference type="InterPro" id="IPR002661">
    <property type="entry name" value="Ribosome_recyc_fac"/>
</dbReference>
<evidence type="ECO:0000256" key="3">
    <source>
        <dbReference type="ARBA" id="ARBA00024909"/>
    </source>
</evidence>
<evidence type="ECO:0000256" key="4">
    <source>
        <dbReference type="SAM" id="MobiDB-lite"/>
    </source>
</evidence>
<feature type="domain" description="Ribosome recycling factor" evidence="5">
    <location>
        <begin position="107"/>
        <end position="280"/>
    </location>
</feature>
<proteinExistence type="inferred from homology"/>
<dbReference type="InterPro" id="IPR023584">
    <property type="entry name" value="Ribosome_recyc_fac_dom"/>
</dbReference>
<dbReference type="Gene3D" id="3.30.1360.40">
    <property type="match status" value="1"/>
</dbReference>
<dbReference type="KEGG" id="amus:LMH87_006132"/>
<sequence length="284" mass="30936">MSLSRITSQAARSLRAVGHIERAMTTSTRPAPLAASARLAQPFSTSPSHLKKRKPDTPSTKASSSLTPAASTKGKSSASTTSSGDGFDPLDLDPVEAAFAEVDAHFQTQIQNVLHGGRFNPNQLGALPVPVKPDGSGGGDDSAATSFPLRELAQVVPRSGRTVSLLVNEKAYVKPIMSAVQASPDFNQQPQRADDNELELLLRVEMERPEELVRRIKEATQGWRERVRQARTRHDKALKEARKSGALLPDALKKVEKEVQKLQDKKMKEIDNLEAQSVKQVGRH</sequence>
<evidence type="ECO:0000256" key="2">
    <source>
        <dbReference type="ARBA" id="ARBA00022917"/>
    </source>
</evidence>
<dbReference type="EMBL" id="JAJHUN010000001">
    <property type="protein sequence ID" value="KAJ4164458.1"/>
    <property type="molecule type" value="Genomic_DNA"/>
</dbReference>
<dbReference type="RefSeq" id="XP_056059373.1">
    <property type="nucleotide sequence ID" value="XM_056203971.1"/>
</dbReference>
<feature type="compositionally biased region" description="Low complexity" evidence="4">
    <location>
        <begin position="26"/>
        <end position="40"/>
    </location>
</feature>
<comment type="similarity">
    <text evidence="1">Belongs to the RRF family.</text>
</comment>
<dbReference type="GO" id="GO:0006412">
    <property type="term" value="P:translation"/>
    <property type="evidence" value="ECO:0007669"/>
    <property type="project" value="UniProtKB-KW"/>
</dbReference>
<dbReference type="InterPro" id="IPR036191">
    <property type="entry name" value="RRF_sf"/>
</dbReference>
<feature type="compositionally biased region" description="Polar residues" evidence="4">
    <location>
        <begin position="1"/>
        <end position="11"/>
    </location>
</feature>
<dbReference type="Pfam" id="PF01765">
    <property type="entry name" value="RRF"/>
    <property type="match status" value="1"/>
</dbReference>
<name>A0A9W8QN59_AKAMU</name>
<comment type="caution">
    <text evidence="6">The sequence shown here is derived from an EMBL/GenBank/DDBJ whole genome shotgun (WGS) entry which is preliminary data.</text>
</comment>
<protein>
    <recommendedName>
        <fullName evidence="5">Ribosome recycling factor domain-containing protein</fullName>
    </recommendedName>
</protein>
<keyword evidence="7" id="KW-1185">Reference proteome</keyword>
<evidence type="ECO:0000313" key="6">
    <source>
        <dbReference type="EMBL" id="KAJ4164458.1"/>
    </source>
</evidence>